<keyword evidence="1" id="KW-0805">Transcription regulation</keyword>
<evidence type="ECO:0000313" key="5">
    <source>
        <dbReference type="EMBL" id="SKD00662.1"/>
    </source>
</evidence>
<dbReference type="GO" id="GO:0003677">
    <property type="term" value="F:DNA binding"/>
    <property type="evidence" value="ECO:0007669"/>
    <property type="project" value="UniProtKB-KW"/>
</dbReference>
<feature type="domain" description="HTH hxlR-type" evidence="4">
    <location>
        <begin position="40"/>
        <end position="138"/>
    </location>
</feature>
<dbReference type="EMBL" id="FUZZ01000001">
    <property type="protein sequence ID" value="SKD00662.1"/>
    <property type="molecule type" value="Genomic_DNA"/>
</dbReference>
<protein>
    <submittedName>
        <fullName evidence="5">Transcriptional regulator, HxlR family</fullName>
    </submittedName>
</protein>
<dbReference type="SUPFAM" id="SSF46785">
    <property type="entry name" value="Winged helix' DNA-binding domain"/>
    <property type="match status" value="1"/>
</dbReference>
<dbReference type="RefSeq" id="WP_235015890.1">
    <property type="nucleotide sequence ID" value="NZ_FUZZ01000001.1"/>
</dbReference>
<keyword evidence="2" id="KW-0238">DNA-binding</keyword>
<dbReference type="PROSITE" id="PS51118">
    <property type="entry name" value="HTH_HXLR"/>
    <property type="match status" value="1"/>
</dbReference>
<dbReference type="InterPro" id="IPR036390">
    <property type="entry name" value="WH_DNA-bd_sf"/>
</dbReference>
<dbReference type="Proteomes" id="UP000190166">
    <property type="component" value="Unassembled WGS sequence"/>
</dbReference>
<gene>
    <name evidence="5" type="ORF">SAMN05660461_1908</name>
</gene>
<proteinExistence type="predicted"/>
<name>A0A1T5NJP8_9BACT</name>
<keyword evidence="3" id="KW-0804">Transcription</keyword>
<evidence type="ECO:0000313" key="6">
    <source>
        <dbReference type="Proteomes" id="UP000190166"/>
    </source>
</evidence>
<dbReference type="GO" id="GO:0006355">
    <property type="term" value="P:regulation of DNA-templated transcription"/>
    <property type="evidence" value="ECO:0007669"/>
    <property type="project" value="UniProtKB-ARBA"/>
</dbReference>
<evidence type="ECO:0000256" key="1">
    <source>
        <dbReference type="ARBA" id="ARBA00023015"/>
    </source>
</evidence>
<evidence type="ECO:0000256" key="2">
    <source>
        <dbReference type="ARBA" id="ARBA00023125"/>
    </source>
</evidence>
<sequence>MLPKGTIIVSDVNLLQEGNRQNSGNDMVTKERSCNDFNNCPITTAMEIIGGKWKPVILYNLLSGTRRFGEIAIRIPTISRKILTEQLKELERDGLVIRKQYQENPPRVEYSLTDKSKSLISVFERIADWSNEHLLTKSPPDSK</sequence>
<keyword evidence="6" id="KW-1185">Reference proteome</keyword>
<dbReference type="PANTHER" id="PTHR33204">
    <property type="entry name" value="TRANSCRIPTIONAL REGULATOR, MARR FAMILY"/>
    <property type="match status" value="1"/>
</dbReference>
<dbReference type="InterPro" id="IPR002577">
    <property type="entry name" value="HTH_HxlR"/>
</dbReference>
<dbReference type="Pfam" id="PF01638">
    <property type="entry name" value="HxlR"/>
    <property type="match status" value="1"/>
</dbReference>
<reference evidence="5 6" key="1">
    <citation type="submission" date="2017-02" db="EMBL/GenBank/DDBJ databases">
        <authorList>
            <person name="Peterson S.W."/>
        </authorList>
    </citation>
    <scope>NUCLEOTIDE SEQUENCE [LARGE SCALE GENOMIC DNA]</scope>
    <source>
        <strain evidence="5 6">DSM 18108</strain>
    </source>
</reference>
<dbReference type="AlphaFoldDB" id="A0A1T5NJP8"/>
<dbReference type="CDD" id="cd00090">
    <property type="entry name" value="HTH_ARSR"/>
    <property type="match status" value="1"/>
</dbReference>
<dbReference type="STRING" id="393003.SAMN05660461_1908"/>
<accession>A0A1T5NJP8</accession>
<dbReference type="PANTHER" id="PTHR33204:SF29">
    <property type="entry name" value="TRANSCRIPTIONAL REGULATOR"/>
    <property type="match status" value="1"/>
</dbReference>
<dbReference type="InterPro" id="IPR011991">
    <property type="entry name" value="ArsR-like_HTH"/>
</dbReference>
<evidence type="ECO:0000256" key="3">
    <source>
        <dbReference type="ARBA" id="ARBA00023163"/>
    </source>
</evidence>
<dbReference type="InterPro" id="IPR036388">
    <property type="entry name" value="WH-like_DNA-bd_sf"/>
</dbReference>
<evidence type="ECO:0000259" key="4">
    <source>
        <dbReference type="PROSITE" id="PS51118"/>
    </source>
</evidence>
<dbReference type="Gene3D" id="1.10.10.10">
    <property type="entry name" value="Winged helix-like DNA-binding domain superfamily/Winged helix DNA-binding domain"/>
    <property type="match status" value="1"/>
</dbReference>
<organism evidence="5 6">
    <name type="scientific">Chitinophaga ginsengisegetis</name>
    <dbReference type="NCBI Taxonomy" id="393003"/>
    <lineage>
        <taxon>Bacteria</taxon>
        <taxon>Pseudomonadati</taxon>
        <taxon>Bacteroidota</taxon>
        <taxon>Chitinophagia</taxon>
        <taxon>Chitinophagales</taxon>
        <taxon>Chitinophagaceae</taxon>
        <taxon>Chitinophaga</taxon>
    </lineage>
</organism>